<sequence length="166" mass="18012">MSANVNVVMAREPIPSNPSVFLAGPTPDKSNPVPSWRPDAIRLLAEQWTGTELLTVLVPESRGGVRAERYEHQVDWETEARAGASAILFWIPRDMKTMPGMTTNVEFGLDAPTGRAVLGAPADCPNPERNRYLIYVAGRYGVPVRETLADAVAETLALVTAPAASW</sequence>
<organism evidence="1 2">
    <name type="scientific">Streptacidiphilus alkalitolerans</name>
    <dbReference type="NCBI Taxonomy" id="3342712"/>
    <lineage>
        <taxon>Bacteria</taxon>
        <taxon>Bacillati</taxon>
        <taxon>Actinomycetota</taxon>
        <taxon>Actinomycetes</taxon>
        <taxon>Kitasatosporales</taxon>
        <taxon>Streptomycetaceae</taxon>
        <taxon>Streptacidiphilus</taxon>
    </lineage>
</organism>
<dbReference type="Pfam" id="PF15891">
    <property type="entry name" value="Nuc_deoxyri_tr2"/>
    <property type="match status" value="1"/>
</dbReference>
<dbReference type="Proteomes" id="UP001592530">
    <property type="component" value="Unassembled WGS sequence"/>
</dbReference>
<gene>
    <name evidence="1" type="ORF">ACEZDB_35675</name>
</gene>
<evidence type="ECO:0000313" key="1">
    <source>
        <dbReference type="EMBL" id="MFC1435986.1"/>
    </source>
</evidence>
<proteinExistence type="predicted"/>
<dbReference type="EMBL" id="JBHEZY010000024">
    <property type="protein sequence ID" value="MFC1435986.1"/>
    <property type="molecule type" value="Genomic_DNA"/>
</dbReference>
<comment type="caution">
    <text evidence="1">The sequence shown here is derived from an EMBL/GenBank/DDBJ whole genome shotgun (WGS) entry which is preliminary data.</text>
</comment>
<protein>
    <submittedName>
        <fullName evidence="1">Nucleoside 2-deoxyribosyltransferase domain-containing protein</fullName>
    </submittedName>
</protein>
<dbReference type="RefSeq" id="WP_380559359.1">
    <property type="nucleotide sequence ID" value="NZ_JBHEZY010000024.1"/>
</dbReference>
<dbReference type="InterPro" id="IPR039470">
    <property type="entry name" value="Nuc_deoxyri_tr2"/>
</dbReference>
<name>A0ABV6XCI9_9ACTN</name>
<reference evidence="1 2" key="1">
    <citation type="submission" date="2024-09" db="EMBL/GenBank/DDBJ databases">
        <authorList>
            <person name="Lee S.D."/>
        </authorList>
    </citation>
    <scope>NUCLEOTIDE SEQUENCE [LARGE SCALE GENOMIC DNA]</scope>
    <source>
        <strain evidence="1 2">N1-3</strain>
    </source>
</reference>
<dbReference type="Gene3D" id="3.40.50.450">
    <property type="match status" value="1"/>
</dbReference>
<evidence type="ECO:0000313" key="2">
    <source>
        <dbReference type="Proteomes" id="UP001592530"/>
    </source>
</evidence>
<accession>A0ABV6XCI9</accession>